<sequence>MSHKAQEVEISIPLRRRASLVKVLPRSKVQKKNLMFVGRSVPQTKSEGNTVLVPAAKYIPSSRCLYMDLTVKHPDLLHTHSQESISPSVHFSNLSLSNRSSKTGLSQSLRALLISKCQGPFTAVGCHSSETV</sequence>
<accession>A0A7J6WNW6</accession>
<gene>
    <name evidence="1" type="ORF">FRX31_011786</name>
</gene>
<comment type="caution">
    <text evidence="1">The sequence shown here is derived from an EMBL/GenBank/DDBJ whole genome shotgun (WGS) entry which is preliminary data.</text>
</comment>
<dbReference type="Proteomes" id="UP000554482">
    <property type="component" value="Unassembled WGS sequence"/>
</dbReference>
<name>A0A7J6WNW6_THATH</name>
<dbReference type="AlphaFoldDB" id="A0A7J6WNW6"/>
<reference evidence="1 2" key="1">
    <citation type="submission" date="2020-06" db="EMBL/GenBank/DDBJ databases">
        <title>Transcriptomic and genomic resources for Thalictrum thalictroides and T. hernandezii: Facilitating candidate gene discovery in an emerging model plant lineage.</title>
        <authorList>
            <person name="Arias T."/>
            <person name="Riano-Pachon D.M."/>
            <person name="Di Stilio V.S."/>
        </authorList>
    </citation>
    <scope>NUCLEOTIDE SEQUENCE [LARGE SCALE GENOMIC DNA]</scope>
    <source>
        <strain evidence="2">cv. WT478/WT964</strain>
        <tissue evidence="1">Leaves</tissue>
    </source>
</reference>
<evidence type="ECO:0000313" key="2">
    <source>
        <dbReference type="Proteomes" id="UP000554482"/>
    </source>
</evidence>
<dbReference type="EMBL" id="JABWDY010013055">
    <property type="protein sequence ID" value="KAF5198627.1"/>
    <property type="molecule type" value="Genomic_DNA"/>
</dbReference>
<evidence type="ECO:0000313" key="1">
    <source>
        <dbReference type="EMBL" id="KAF5198627.1"/>
    </source>
</evidence>
<organism evidence="1 2">
    <name type="scientific">Thalictrum thalictroides</name>
    <name type="common">Rue-anemone</name>
    <name type="synonym">Anemone thalictroides</name>
    <dbReference type="NCBI Taxonomy" id="46969"/>
    <lineage>
        <taxon>Eukaryota</taxon>
        <taxon>Viridiplantae</taxon>
        <taxon>Streptophyta</taxon>
        <taxon>Embryophyta</taxon>
        <taxon>Tracheophyta</taxon>
        <taxon>Spermatophyta</taxon>
        <taxon>Magnoliopsida</taxon>
        <taxon>Ranunculales</taxon>
        <taxon>Ranunculaceae</taxon>
        <taxon>Thalictroideae</taxon>
        <taxon>Thalictrum</taxon>
    </lineage>
</organism>
<keyword evidence="2" id="KW-1185">Reference proteome</keyword>
<proteinExistence type="predicted"/>
<protein>
    <submittedName>
        <fullName evidence="1">Uncharacterized protein</fullName>
    </submittedName>
</protein>
<feature type="non-terminal residue" evidence="1">
    <location>
        <position position="132"/>
    </location>
</feature>